<evidence type="ECO:0000256" key="2">
    <source>
        <dbReference type="ARBA" id="ARBA00010782"/>
    </source>
</evidence>
<dbReference type="Proteomes" id="UP001296104">
    <property type="component" value="Unassembled WGS sequence"/>
</dbReference>
<feature type="compositionally biased region" description="Basic and acidic residues" evidence="5">
    <location>
        <begin position="325"/>
        <end position="334"/>
    </location>
</feature>
<dbReference type="EMBL" id="CAVMBE010000050">
    <property type="protein sequence ID" value="CAK4031551.1"/>
    <property type="molecule type" value="Genomic_DNA"/>
</dbReference>
<feature type="domain" description="Brix" evidence="6">
    <location>
        <begin position="31"/>
        <end position="245"/>
    </location>
</feature>
<dbReference type="GO" id="GO:0000027">
    <property type="term" value="P:ribosomal large subunit assembly"/>
    <property type="evidence" value="ECO:0007669"/>
    <property type="project" value="InterPro"/>
</dbReference>
<dbReference type="PROSITE" id="PS50833">
    <property type="entry name" value="BRIX"/>
    <property type="match status" value="1"/>
</dbReference>
<keyword evidence="8" id="KW-1185">Reference proteome</keyword>
<protein>
    <recommendedName>
        <fullName evidence="4">Ribosome production factor 2 homolog</fullName>
    </recommendedName>
    <alternativeName>
        <fullName evidence="4">Ribosome biogenesis protein RPF2 homolog</fullName>
    </alternativeName>
</protein>
<evidence type="ECO:0000256" key="3">
    <source>
        <dbReference type="ARBA" id="ARBA00023242"/>
    </source>
</evidence>
<dbReference type="InterPro" id="IPR039770">
    <property type="entry name" value="Rpf2"/>
</dbReference>
<accession>A0AAI9EB48</accession>
<organism evidence="7 8">
    <name type="scientific">Lecanosticta acicola</name>
    <dbReference type="NCBI Taxonomy" id="111012"/>
    <lineage>
        <taxon>Eukaryota</taxon>
        <taxon>Fungi</taxon>
        <taxon>Dikarya</taxon>
        <taxon>Ascomycota</taxon>
        <taxon>Pezizomycotina</taxon>
        <taxon>Dothideomycetes</taxon>
        <taxon>Dothideomycetidae</taxon>
        <taxon>Mycosphaerellales</taxon>
        <taxon>Mycosphaerellaceae</taxon>
        <taxon>Lecanosticta</taxon>
    </lineage>
</organism>
<sequence length="334" mass="37578">MALPLREVKPKNARTKRYLDNKAPQNVENPKTTLFLRYTSCSEVIQLVLRDLNSLKRPLTIKFDKKNGIHPFEDPSSLEFFADKNDASLMVYGSHSKKRPHALTLVRFFDYKVLDMLELLVDAESFRSLSQFKIAKAAIGVKPLLSFSGSAFESPTANAYTLAKSAFLDLFKGPDATSVDVLGLQYLIHISVDEEENETVKPMIHLRCYMLRSKKGKDDLPKVEAEEMGPRIDFRVGRVRDADPGMLKEAMRKPKSLEPKTKKNIETDTIGDKVGRIHMGRQDLSQLQTRKMKGLKRSRDVVDDNFDDADVVMGGASDDGGVSLEADKRVKLDA</sequence>
<evidence type="ECO:0000256" key="5">
    <source>
        <dbReference type="SAM" id="MobiDB-lite"/>
    </source>
</evidence>
<name>A0AAI9EB48_9PEZI</name>
<dbReference type="AlphaFoldDB" id="A0AAI9EB48"/>
<dbReference type="SMART" id="SM00879">
    <property type="entry name" value="Brix"/>
    <property type="match status" value="1"/>
</dbReference>
<dbReference type="GO" id="GO:0005730">
    <property type="term" value="C:nucleolus"/>
    <property type="evidence" value="ECO:0007669"/>
    <property type="project" value="UniProtKB-SubCell"/>
</dbReference>
<keyword evidence="3 4" id="KW-0539">Nucleus</keyword>
<feature type="region of interest" description="Disordered" evidence="5">
    <location>
        <begin position="312"/>
        <end position="334"/>
    </location>
</feature>
<proteinExistence type="inferred from homology"/>
<reference evidence="7" key="1">
    <citation type="submission" date="2023-11" db="EMBL/GenBank/DDBJ databases">
        <authorList>
            <person name="Alioto T."/>
            <person name="Alioto T."/>
            <person name="Gomez Garrido J."/>
        </authorList>
    </citation>
    <scope>NUCLEOTIDE SEQUENCE</scope>
</reference>
<dbReference type="PANTHER" id="PTHR12728">
    <property type="entry name" value="BRIX DOMAIN CONTAINING PROTEIN"/>
    <property type="match status" value="1"/>
</dbReference>
<dbReference type="InterPro" id="IPR007109">
    <property type="entry name" value="Brix"/>
</dbReference>
<evidence type="ECO:0000256" key="4">
    <source>
        <dbReference type="RuleBase" id="RU367086"/>
    </source>
</evidence>
<gene>
    <name evidence="7" type="ORF">LECACI_7A006709</name>
</gene>
<dbReference type="Pfam" id="PF04427">
    <property type="entry name" value="Brix"/>
    <property type="match status" value="1"/>
</dbReference>
<comment type="similarity">
    <text evidence="2 4">Belongs to the RPF2 family.</text>
</comment>
<dbReference type="PANTHER" id="PTHR12728:SF0">
    <property type="entry name" value="RIBOSOME PRODUCTION FACTOR 2 HOMOLOG"/>
    <property type="match status" value="1"/>
</dbReference>
<evidence type="ECO:0000256" key="1">
    <source>
        <dbReference type="ARBA" id="ARBA00004604"/>
    </source>
</evidence>
<dbReference type="GO" id="GO:0000463">
    <property type="term" value="P:maturation of LSU-rRNA from tricistronic rRNA transcript (SSU-rRNA, 5.8S rRNA, LSU-rRNA)"/>
    <property type="evidence" value="ECO:0007669"/>
    <property type="project" value="TreeGrafter"/>
</dbReference>
<dbReference type="GO" id="GO:0019843">
    <property type="term" value="F:rRNA binding"/>
    <property type="evidence" value="ECO:0007669"/>
    <property type="project" value="UniProtKB-UniRule"/>
</dbReference>
<evidence type="ECO:0000259" key="6">
    <source>
        <dbReference type="PROSITE" id="PS50833"/>
    </source>
</evidence>
<comment type="subcellular location">
    <subcellularLocation>
        <location evidence="1 4">Nucleus</location>
        <location evidence="1 4">Nucleolus</location>
    </subcellularLocation>
</comment>
<evidence type="ECO:0000313" key="8">
    <source>
        <dbReference type="Proteomes" id="UP001296104"/>
    </source>
</evidence>
<evidence type="ECO:0000313" key="7">
    <source>
        <dbReference type="EMBL" id="CAK4031551.1"/>
    </source>
</evidence>
<comment type="caution">
    <text evidence="7">The sequence shown here is derived from an EMBL/GenBank/DDBJ whole genome shotgun (WGS) entry which is preliminary data.</text>
</comment>